<dbReference type="GO" id="GO:0022857">
    <property type="term" value="F:transmembrane transporter activity"/>
    <property type="evidence" value="ECO:0007669"/>
    <property type="project" value="UniProtKB-ARBA"/>
</dbReference>
<organism evidence="15 16">
    <name type="scientific">Vibrio natriegens NBRC 15636 = ATCC 14048 = DSM 759</name>
    <dbReference type="NCBI Taxonomy" id="1219067"/>
    <lineage>
        <taxon>Bacteria</taxon>
        <taxon>Pseudomonadati</taxon>
        <taxon>Pseudomonadota</taxon>
        <taxon>Gammaproteobacteria</taxon>
        <taxon>Vibrionales</taxon>
        <taxon>Vibrionaceae</taxon>
        <taxon>Vibrio</taxon>
    </lineage>
</organism>
<keyword evidence="16" id="KW-1185">Reference proteome</keyword>
<dbReference type="GO" id="GO:0005886">
    <property type="term" value="C:plasma membrane"/>
    <property type="evidence" value="ECO:0007669"/>
    <property type="project" value="UniProtKB-SubCell"/>
</dbReference>
<dbReference type="Proteomes" id="UP000092741">
    <property type="component" value="Chromosome 2"/>
</dbReference>
<reference evidence="15 16" key="1">
    <citation type="submission" date="2016-07" db="EMBL/GenBank/DDBJ databases">
        <title>Developing Vibrio natriegens as a novel, fast-growing host for biotechnology.</title>
        <authorList>
            <person name="Weinstock M.T."/>
            <person name="Hesek E.D."/>
            <person name="Wilson C.M."/>
            <person name="Gibson D.G."/>
        </authorList>
    </citation>
    <scope>NUCLEOTIDE SEQUENCE [LARGE SCALE GENOMIC DNA]</scope>
    <source>
        <strain evidence="15 16">ATCC 14048</strain>
    </source>
</reference>
<evidence type="ECO:0000256" key="8">
    <source>
        <dbReference type="ARBA" id="ARBA00022967"/>
    </source>
</evidence>
<dbReference type="InterPro" id="IPR027417">
    <property type="entry name" value="P-loop_NTPase"/>
</dbReference>
<feature type="transmembrane region" description="Helical" evidence="13">
    <location>
        <begin position="275"/>
        <end position="295"/>
    </location>
</feature>
<dbReference type="Pfam" id="PF00005">
    <property type="entry name" value="ABC_tran"/>
    <property type="match status" value="1"/>
</dbReference>
<gene>
    <name evidence="15" type="ORF">BA890_20900</name>
</gene>
<dbReference type="AlphaFoldDB" id="A0AAN1CYE6"/>
<name>A0AAN1CYE6_VIBNA</name>
<protein>
    <recommendedName>
        <fullName evidence="12">Pyoverdine export ATP-binding/permease protein PvdT</fullName>
    </recommendedName>
</protein>
<comment type="subcellular location">
    <subcellularLocation>
        <location evidence="1">Cell inner membrane</location>
        <topology evidence="1">Multi-pass membrane protein</topology>
    </subcellularLocation>
</comment>
<dbReference type="InterPro" id="IPR003838">
    <property type="entry name" value="ABC3_permease_C"/>
</dbReference>
<dbReference type="Pfam" id="PF02687">
    <property type="entry name" value="FtsX"/>
    <property type="match status" value="1"/>
</dbReference>
<evidence type="ECO:0000256" key="6">
    <source>
        <dbReference type="ARBA" id="ARBA00022741"/>
    </source>
</evidence>
<comment type="similarity">
    <text evidence="11">Belongs to the ABC transporter superfamily. Macrolide exporter (TC 3.A.1.122) family.</text>
</comment>
<evidence type="ECO:0000256" key="7">
    <source>
        <dbReference type="ARBA" id="ARBA00022840"/>
    </source>
</evidence>
<feature type="transmembrane region" description="Helical" evidence="13">
    <location>
        <begin position="573"/>
        <end position="599"/>
    </location>
</feature>
<evidence type="ECO:0000313" key="16">
    <source>
        <dbReference type="Proteomes" id="UP000092741"/>
    </source>
</evidence>
<evidence type="ECO:0000256" key="2">
    <source>
        <dbReference type="ARBA" id="ARBA00022448"/>
    </source>
</evidence>
<dbReference type="GeneID" id="70914540"/>
<dbReference type="GO" id="GO:1902495">
    <property type="term" value="C:transmembrane transporter complex"/>
    <property type="evidence" value="ECO:0007669"/>
    <property type="project" value="UniProtKB-ARBA"/>
</dbReference>
<keyword evidence="7" id="KW-0067">ATP-binding</keyword>
<dbReference type="FunFam" id="3.40.50.300:FF:000032">
    <property type="entry name" value="Export ABC transporter ATP-binding protein"/>
    <property type="match status" value="1"/>
</dbReference>
<dbReference type="Pfam" id="PF12704">
    <property type="entry name" value="MacB_PCD"/>
    <property type="match status" value="1"/>
</dbReference>
<dbReference type="PROSITE" id="PS00211">
    <property type="entry name" value="ABC_TRANSPORTER_1"/>
    <property type="match status" value="1"/>
</dbReference>
<evidence type="ECO:0000256" key="5">
    <source>
        <dbReference type="ARBA" id="ARBA00022692"/>
    </source>
</evidence>
<dbReference type="RefSeq" id="WP_020334360.1">
    <property type="nucleotide sequence ID" value="NZ_ATFJ01000021.1"/>
</dbReference>
<dbReference type="CDD" id="cd03255">
    <property type="entry name" value="ABC_MJ0796_LolCDE_FtsE"/>
    <property type="match status" value="1"/>
</dbReference>
<dbReference type="SMART" id="SM00382">
    <property type="entry name" value="AAA"/>
    <property type="match status" value="1"/>
</dbReference>
<evidence type="ECO:0000256" key="10">
    <source>
        <dbReference type="ARBA" id="ARBA00023136"/>
    </source>
</evidence>
<sequence length="649" mass="70535">MSQVLLKVEDLSRSFVSGDESLTVLNHINLEIKRGEMVAIVGASGSGKSTLMNVLGCLDQPTSGRYFINGQDVSTLESDELAELRREYFGFIFQRYHLLGDLTAVGNVEVPAVYAGVPHRQREERAKSLLTRLGLGERLTHKPSQLSGGQQQRVSVARALMNGGEVILADEPTGALDSHSGEEMMALLKELHQLGHTIILVTHDMNVANFADRIIEIKDGEIISDKQNVSEAKNAQAEVKKQSQQDASKWWKWDSFVDALKMALLAMSSHRMRTFLTMLGIIIGIASVVSVVALGNGTQQQILSNIASMGTNTIDIRPGTGFGDRRSGRIRTLTAADAESLKSLPFVDSVTPSISNSLTVRYANQDASATIEGVGEDYFRVRGYEIAQGQFWDEDSVSSLAQEAVIDDNTRKEMFADRSPIGEVIFLGSLPVRIVGVTQKKDDAFGNSEALKIWVPYTTMSGRMMGQRYLNGITVRIDENASSSAAEQSIISLLKMRHGTEDFFTINTDTIRQNIEKTTATMTLLISAIAVISLIVGGIGVMNIMLVSVTERTKEIGVRMAVGARQADILRQFLIEAVLVCLCGGITGIGLAFLIGFAFSSSGSSFQMIYSMNSIIAAFICSTLIGIAFGFLPARNAAKLDPIEALARD</sequence>
<evidence type="ECO:0000259" key="14">
    <source>
        <dbReference type="PROSITE" id="PS50893"/>
    </source>
</evidence>
<dbReference type="EMBL" id="CP016346">
    <property type="protein sequence ID" value="ANQ15171.1"/>
    <property type="molecule type" value="Genomic_DNA"/>
</dbReference>
<dbReference type="InterPro" id="IPR017871">
    <property type="entry name" value="ABC_transporter-like_CS"/>
</dbReference>
<evidence type="ECO:0000256" key="9">
    <source>
        <dbReference type="ARBA" id="ARBA00022989"/>
    </source>
</evidence>
<feature type="transmembrane region" description="Helical" evidence="13">
    <location>
        <begin position="524"/>
        <end position="549"/>
    </location>
</feature>
<dbReference type="KEGG" id="vna:PN96_17055"/>
<evidence type="ECO:0000256" key="3">
    <source>
        <dbReference type="ARBA" id="ARBA00022475"/>
    </source>
</evidence>
<dbReference type="InterPro" id="IPR003439">
    <property type="entry name" value="ABC_transporter-like_ATP-bd"/>
</dbReference>
<proteinExistence type="inferred from homology"/>
<keyword evidence="9 13" id="KW-1133">Transmembrane helix</keyword>
<keyword evidence="6" id="KW-0547">Nucleotide-binding</keyword>
<dbReference type="PANTHER" id="PTHR30572:SF14">
    <property type="entry name" value="MACROLIDE EXPORT ATP-BINDING_PERMEASE PROTEIN MACB"/>
    <property type="match status" value="1"/>
</dbReference>
<evidence type="ECO:0000313" key="15">
    <source>
        <dbReference type="EMBL" id="ANQ15171.1"/>
    </source>
</evidence>
<dbReference type="InterPro" id="IPR017911">
    <property type="entry name" value="MacB-like_ATP-bd"/>
</dbReference>
<keyword evidence="8" id="KW-1278">Translocase</keyword>
<dbReference type="PANTHER" id="PTHR30572">
    <property type="entry name" value="MEMBRANE COMPONENT OF TRANSPORTER-RELATED"/>
    <property type="match status" value="1"/>
</dbReference>
<dbReference type="SUPFAM" id="SSF52540">
    <property type="entry name" value="P-loop containing nucleoside triphosphate hydrolases"/>
    <property type="match status" value="1"/>
</dbReference>
<dbReference type="Gene3D" id="3.40.50.300">
    <property type="entry name" value="P-loop containing nucleotide triphosphate hydrolases"/>
    <property type="match status" value="1"/>
</dbReference>
<dbReference type="InterPro" id="IPR025857">
    <property type="entry name" value="MacB_PCD"/>
</dbReference>
<dbReference type="GO" id="GO:0005524">
    <property type="term" value="F:ATP binding"/>
    <property type="evidence" value="ECO:0007669"/>
    <property type="project" value="UniProtKB-KW"/>
</dbReference>
<dbReference type="InterPro" id="IPR050250">
    <property type="entry name" value="Macrolide_Exporter_MacB"/>
</dbReference>
<feature type="domain" description="ABC transporter" evidence="14">
    <location>
        <begin position="6"/>
        <end position="244"/>
    </location>
</feature>
<dbReference type="GO" id="GO:0016887">
    <property type="term" value="F:ATP hydrolysis activity"/>
    <property type="evidence" value="ECO:0007669"/>
    <property type="project" value="InterPro"/>
</dbReference>
<accession>A0AAN1CYE6</accession>
<evidence type="ECO:0000256" key="11">
    <source>
        <dbReference type="ARBA" id="ARBA00038388"/>
    </source>
</evidence>
<feature type="transmembrane region" description="Helical" evidence="13">
    <location>
        <begin position="611"/>
        <end position="632"/>
    </location>
</feature>
<keyword evidence="10 13" id="KW-0472">Membrane</keyword>
<dbReference type="InterPro" id="IPR003593">
    <property type="entry name" value="AAA+_ATPase"/>
</dbReference>
<evidence type="ECO:0000256" key="13">
    <source>
        <dbReference type="SAM" id="Phobius"/>
    </source>
</evidence>
<keyword evidence="4" id="KW-0997">Cell inner membrane</keyword>
<keyword evidence="2" id="KW-0813">Transport</keyword>
<keyword evidence="5 13" id="KW-0812">Transmembrane</keyword>
<dbReference type="PROSITE" id="PS50893">
    <property type="entry name" value="ABC_TRANSPORTER_2"/>
    <property type="match status" value="1"/>
</dbReference>
<evidence type="ECO:0000256" key="1">
    <source>
        <dbReference type="ARBA" id="ARBA00004429"/>
    </source>
</evidence>
<evidence type="ECO:0000256" key="12">
    <source>
        <dbReference type="ARBA" id="ARBA00041199"/>
    </source>
</evidence>
<evidence type="ECO:0000256" key="4">
    <source>
        <dbReference type="ARBA" id="ARBA00022519"/>
    </source>
</evidence>
<keyword evidence="3" id="KW-1003">Cell membrane</keyword>